<reference evidence="1" key="1">
    <citation type="submission" date="2020-05" db="EMBL/GenBank/DDBJ databases">
        <title>Large-scale comparative analyses of tick genomes elucidate their genetic diversity and vector capacities.</title>
        <authorList>
            <person name="Jia N."/>
            <person name="Wang J."/>
            <person name="Shi W."/>
            <person name="Du L."/>
            <person name="Sun Y."/>
            <person name="Zhan W."/>
            <person name="Jiang J."/>
            <person name="Wang Q."/>
            <person name="Zhang B."/>
            <person name="Ji P."/>
            <person name="Sakyi L.B."/>
            <person name="Cui X."/>
            <person name="Yuan T."/>
            <person name="Jiang B."/>
            <person name="Yang W."/>
            <person name="Lam T.T.-Y."/>
            <person name="Chang Q."/>
            <person name="Ding S."/>
            <person name="Wang X."/>
            <person name="Zhu J."/>
            <person name="Ruan X."/>
            <person name="Zhao L."/>
            <person name="Wei J."/>
            <person name="Que T."/>
            <person name="Du C."/>
            <person name="Cheng J."/>
            <person name="Dai P."/>
            <person name="Han X."/>
            <person name="Huang E."/>
            <person name="Gao Y."/>
            <person name="Liu J."/>
            <person name="Shao H."/>
            <person name="Ye R."/>
            <person name="Li L."/>
            <person name="Wei W."/>
            <person name="Wang X."/>
            <person name="Wang C."/>
            <person name="Yang T."/>
            <person name="Huo Q."/>
            <person name="Li W."/>
            <person name="Guo W."/>
            <person name="Chen H."/>
            <person name="Zhou L."/>
            <person name="Ni X."/>
            <person name="Tian J."/>
            <person name="Zhou Y."/>
            <person name="Sheng Y."/>
            <person name="Liu T."/>
            <person name="Pan Y."/>
            <person name="Xia L."/>
            <person name="Li J."/>
            <person name="Zhao F."/>
            <person name="Cao W."/>
        </authorList>
    </citation>
    <scope>NUCLEOTIDE SEQUENCE</scope>
    <source>
        <strain evidence="1">Hyas-2018</strain>
    </source>
</reference>
<dbReference type="EMBL" id="CM023482">
    <property type="protein sequence ID" value="KAH6939498.1"/>
    <property type="molecule type" value="Genomic_DNA"/>
</dbReference>
<name>A0ACB7T069_HYAAI</name>
<comment type="caution">
    <text evidence="1">The sequence shown here is derived from an EMBL/GenBank/DDBJ whole genome shotgun (WGS) entry which is preliminary data.</text>
</comment>
<organism evidence="1 2">
    <name type="scientific">Hyalomma asiaticum</name>
    <name type="common">Tick</name>
    <dbReference type="NCBI Taxonomy" id="266040"/>
    <lineage>
        <taxon>Eukaryota</taxon>
        <taxon>Metazoa</taxon>
        <taxon>Ecdysozoa</taxon>
        <taxon>Arthropoda</taxon>
        <taxon>Chelicerata</taxon>
        <taxon>Arachnida</taxon>
        <taxon>Acari</taxon>
        <taxon>Parasitiformes</taxon>
        <taxon>Ixodida</taxon>
        <taxon>Ixodoidea</taxon>
        <taxon>Ixodidae</taxon>
        <taxon>Hyalomminae</taxon>
        <taxon>Hyalomma</taxon>
    </lineage>
</organism>
<sequence>MLIAASSFLYVTAINTADDVAVLTRLDLVSVLIRRLEMVVLLAGTSLFLVSFCGCVGSVKKVIKESLSESLVIHYRDTVDTENVVDAIQRQLHCCGMTTKSFRDWNENIYFNCSVLNPSHERCSVPYSCCKSTDTESVSLNCGRNVLNMTDYDAWFIVHIGNCPDALHRYVKEHVMIIGGSCLIAVILLAFVDMITNAVIDEIDIICRIYQHVHAAEQDQQ</sequence>
<proteinExistence type="predicted"/>
<accession>A0ACB7T069</accession>
<evidence type="ECO:0000313" key="2">
    <source>
        <dbReference type="Proteomes" id="UP000821845"/>
    </source>
</evidence>
<evidence type="ECO:0000313" key="1">
    <source>
        <dbReference type="EMBL" id="KAH6939498.1"/>
    </source>
</evidence>
<keyword evidence="2" id="KW-1185">Reference proteome</keyword>
<gene>
    <name evidence="1" type="ORF">HPB50_018638</name>
</gene>
<protein>
    <submittedName>
        <fullName evidence="1">Uncharacterized protein</fullName>
    </submittedName>
</protein>
<dbReference type="Proteomes" id="UP000821845">
    <property type="component" value="Chromosome 2"/>
</dbReference>